<dbReference type="OrthoDB" id="3161125at2759"/>
<evidence type="ECO:0000313" key="2">
    <source>
        <dbReference type="Proteomes" id="UP000011668"/>
    </source>
</evidence>
<dbReference type="HOGENOM" id="CLU_155407_0_0_1"/>
<dbReference type="AlphaFoldDB" id="L8WIQ7"/>
<proteinExistence type="predicted"/>
<dbReference type="Proteomes" id="UP000011668">
    <property type="component" value="Unassembled WGS sequence"/>
</dbReference>
<name>L8WIQ7_THACA</name>
<comment type="caution">
    <text evidence="1">The sequence shown here is derived from an EMBL/GenBank/DDBJ whole genome shotgun (WGS) entry which is preliminary data.</text>
</comment>
<keyword evidence="2" id="KW-1185">Reference proteome</keyword>
<evidence type="ECO:0000313" key="1">
    <source>
        <dbReference type="EMBL" id="ELU36234.1"/>
    </source>
</evidence>
<sequence length="136" mass="15369">MCAFSPSCTSFSTLHIAPPYHTSTGIKGLSPIHMTSLVCSRIYTPQSTSGFKDQITLWCDRVHILHIQFNTSETKYLNWDGHKLYRAVPIHQIQYDERSEMAATDAQIGWGTSIRKAEENSAQNLIMSGRVFDKAF</sequence>
<dbReference type="EMBL" id="AFRT01003908">
    <property type="protein sequence ID" value="ELU36234.1"/>
    <property type="molecule type" value="Genomic_DNA"/>
</dbReference>
<gene>
    <name evidence="1" type="ORF">AG1IA_09736</name>
</gene>
<reference evidence="1 2" key="1">
    <citation type="journal article" date="2013" name="Nat. Commun.">
        <title>The evolution and pathogenic mechanisms of the rice sheath blight pathogen.</title>
        <authorList>
            <person name="Zheng A."/>
            <person name="Lin R."/>
            <person name="Xu L."/>
            <person name="Qin P."/>
            <person name="Tang C."/>
            <person name="Ai P."/>
            <person name="Zhang D."/>
            <person name="Liu Y."/>
            <person name="Sun Z."/>
            <person name="Feng H."/>
            <person name="Wang Y."/>
            <person name="Chen Y."/>
            <person name="Liang X."/>
            <person name="Fu R."/>
            <person name="Li Q."/>
            <person name="Zhang J."/>
            <person name="Yu X."/>
            <person name="Xie Z."/>
            <person name="Ding L."/>
            <person name="Guan P."/>
            <person name="Tang J."/>
            <person name="Liang Y."/>
            <person name="Wang S."/>
            <person name="Deng Q."/>
            <person name="Li S."/>
            <person name="Zhu J."/>
            <person name="Wang L."/>
            <person name="Liu H."/>
            <person name="Li P."/>
        </authorList>
    </citation>
    <scope>NUCLEOTIDE SEQUENCE [LARGE SCALE GENOMIC DNA]</scope>
    <source>
        <strain evidence="2">AG-1 IA</strain>
    </source>
</reference>
<organism evidence="1 2">
    <name type="scientific">Thanatephorus cucumeris (strain AG1-IA)</name>
    <name type="common">Rice sheath blight fungus</name>
    <name type="synonym">Rhizoctonia solani</name>
    <dbReference type="NCBI Taxonomy" id="983506"/>
    <lineage>
        <taxon>Eukaryota</taxon>
        <taxon>Fungi</taxon>
        <taxon>Dikarya</taxon>
        <taxon>Basidiomycota</taxon>
        <taxon>Agaricomycotina</taxon>
        <taxon>Agaricomycetes</taxon>
        <taxon>Cantharellales</taxon>
        <taxon>Ceratobasidiaceae</taxon>
        <taxon>Rhizoctonia</taxon>
        <taxon>Rhizoctonia solani AG-1</taxon>
    </lineage>
</organism>
<protein>
    <submittedName>
        <fullName evidence="1">Uncharacterized protein</fullName>
    </submittedName>
</protein>
<accession>L8WIQ7</accession>